<reference evidence="3 4" key="1">
    <citation type="submission" date="2020-08" db="EMBL/GenBank/DDBJ databases">
        <title>Genome public.</title>
        <authorList>
            <person name="Liu C."/>
            <person name="Sun Q."/>
        </authorList>
    </citation>
    <scope>NUCLEOTIDE SEQUENCE [LARGE SCALE GENOMIC DNA]</scope>
    <source>
        <strain evidence="3 4">BX1</strain>
    </source>
</reference>
<comment type="subunit">
    <text evidence="2">Monomer. Binds 30S ribosomal subunits, but not 50S ribosomal subunits or 70S ribosomes.</text>
</comment>
<dbReference type="RefSeq" id="WP_262399232.1">
    <property type="nucleotide sequence ID" value="NZ_JACRTB010000005.1"/>
</dbReference>
<protein>
    <recommendedName>
        <fullName evidence="2">Ribosome-binding factor A</fullName>
    </recommendedName>
</protein>
<keyword evidence="1 2" id="KW-0690">Ribosome biogenesis</keyword>
<dbReference type="InterPro" id="IPR023799">
    <property type="entry name" value="RbfA_dom_sf"/>
</dbReference>
<accession>A0ABR7NIH6</accession>
<organism evidence="3 4">
    <name type="scientific">Yanshouia hominis</name>
    <dbReference type="NCBI Taxonomy" id="2763673"/>
    <lineage>
        <taxon>Bacteria</taxon>
        <taxon>Bacillati</taxon>
        <taxon>Bacillota</taxon>
        <taxon>Clostridia</taxon>
        <taxon>Eubacteriales</taxon>
        <taxon>Oscillospiraceae</taxon>
        <taxon>Yanshouia</taxon>
    </lineage>
</organism>
<evidence type="ECO:0000313" key="4">
    <source>
        <dbReference type="Proteomes" id="UP000658131"/>
    </source>
</evidence>
<dbReference type="SUPFAM" id="SSF89919">
    <property type="entry name" value="Ribosome-binding factor A, RbfA"/>
    <property type="match status" value="1"/>
</dbReference>
<dbReference type="NCBIfam" id="TIGR00082">
    <property type="entry name" value="rbfA"/>
    <property type="match status" value="1"/>
</dbReference>
<dbReference type="Proteomes" id="UP000658131">
    <property type="component" value="Unassembled WGS sequence"/>
</dbReference>
<evidence type="ECO:0000256" key="2">
    <source>
        <dbReference type="HAMAP-Rule" id="MF_00003"/>
    </source>
</evidence>
<gene>
    <name evidence="2 3" type="primary">rbfA</name>
    <name evidence="3" type="ORF">H8717_04170</name>
</gene>
<keyword evidence="2" id="KW-0963">Cytoplasm</keyword>
<comment type="similarity">
    <text evidence="2">Belongs to the RbfA family.</text>
</comment>
<dbReference type="Gene3D" id="3.30.300.20">
    <property type="match status" value="1"/>
</dbReference>
<name>A0ABR7NIH6_9FIRM</name>
<comment type="subcellular location">
    <subcellularLocation>
        <location evidence="2">Cytoplasm</location>
    </subcellularLocation>
</comment>
<dbReference type="EMBL" id="JACRTB010000005">
    <property type="protein sequence ID" value="MBC8575607.1"/>
    <property type="molecule type" value="Genomic_DNA"/>
</dbReference>
<keyword evidence="4" id="KW-1185">Reference proteome</keyword>
<dbReference type="InterPro" id="IPR020053">
    <property type="entry name" value="Ribosome-bd_factorA_CS"/>
</dbReference>
<comment type="caution">
    <text evidence="3">The sequence shown here is derived from an EMBL/GenBank/DDBJ whole genome shotgun (WGS) entry which is preliminary data.</text>
</comment>
<evidence type="ECO:0000256" key="1">
    <source>
        <dbReference type="ARBA" id="ARBA00022517"/>
    </source>
</evidence>
<dbReference type="PANTHER" id="PTHR33515:SF1">
    <property type="entry name" value="RIBOSOME-BINDING FACTOR A, CHLOROPLASTIC-RELATED"/>
    <property type="match status" value="1"/>
</dbReference>
<dbReference type="HAMAP" id="MF_00003">
    <property type="entry name" value="RbfA"/>
    <property type="match status" value="1"/>
</dbReference>
<dbReference type="PROSITE" id="PS01319">
    <property type="entry name" value="RBFA"/>
    <property type="match status" value="1"/>
</dbReference>
<dbReference type="PANTHER" id="PTHR33515">
    <property type="entry name" value="RIBOSOME-BINDING FACTOR A, CHLOROPLASTIC-RELATED"/>
    <property type="match status" value="1"/>
</dbReference>
<dbReference type="InterPro" id="IPR015946">
    <property type="entry name" value="KH_dom-like_a/b"/>
</dbReference>
<evidence type="ECO:0000313" key="3">
    <source>
        <dbReference type="EMBL" id="MBC8575607.1"/>
    </source>
</evidence>
<comment type="function">
    <text evidence="2">One of several proteins that assist in the late maturation steps of the functional core of the 30S ribosomal subunit. Associates with free 30S ribosomal subunits (but not with 30S subunits that are part of 70S ribosomes or polysomes). Required for efficient processing of 16S rRNA. May interact with the 5'-terminal helix region of 16S rRNA.</text>
</comment>
<dbReference type="InterPro" id="IPR000238">
    <property type="entry name" value="RbfA"/>
</dbReference>
<sequence>MPSYRAARTSEDVMRELTAILREMKDPRIAEAMLSIVKIDLSSDLSSCQVFVSSMKDLAAAQEAVKVLKNGAGFLRRELGGRLKLRHTPELRFTADNSIEHSAEISKILHRLEQEGRHED</sequence>
<dbReference type="Pfam" id="PF02033">
    <property type="entry name" value="RBFA"/>
    <property type="match status" value="1"/>
</dbReference>
<proteinExistence type="inferred from homology"/>